<sequence length="490" mass="55162">MTRTNGVASHRGSRLRYATPVHHSILQNKKISYTVKLERVKQLRKRTTYKLTPPPEYTFMPCGFPDITKYCKKVCTEQRLTVAFVSSPEAFTDPNSVSNNNNRIGYHFPKKVLNQALSVLGYVWMDGTVVKVADANDAFSRRVEELLTGGRPHHTTTEIAGVMRDLFPKMPEKDLMKIISHSFVEGSGRVGATTDIPLARKVQLAVGAHIRHTYTDYDRMLSWKRGFNVNRREEVRRQIEPAIVAKIREWRGDEGVEGDKIEDGFREVIEIPDSDDDDEVEVIEISDDDDEEDQDNVASSANESNRSAAYSSGPHLANAHQPNNRSGNALVAPRRLEQVPGVTFHEQHPRLDFAAAEPRILRQVPRATINQQNFRLDNALAESKTPRELPRAVFRQPVYYVKDDAVQSDSGGAYTAPSTRTTHRHGAASEPKPSSMRGHETFGRAYGRPELSSYVIHCPRTGQNPLTFLGTTTLLKGLHVRCRGETRRVN</sequence>
<dbReference type="PANTHER" id="PTHR38113">
    <property type="match status" value="1"/>
</dbReference>
<name>A0A7C8IG69_9PLEO</name>
<gene>
    <name evidence="3" type="ORF">BDV95DRAFT_342294</name>
</gene>
<evidence type="ECO:0000256" key="1">
    <source>
        <dbReference type="SAM" id="MobiDB-lite"/>
    </source>
</evidence>
<dbReference type="Pfam" id="PF10056">
    <property type="entry name" value="DUF2293"/>
    <property type="match status" value="1"/>
</dbReference>
<feature type="compositionally biased region" description="Acidic residues" evidence="1">
    <location>
        <begin position="285"/>
        <end position="295"/>
    </location>
</feature>
<dbReference type="OrthoDB" id="5288828at2759"/>
<feature type="region of interest" description="Disordered" evidence="1">
    <location>
        <begin position="285"/>
        <end position="327"/>
    </location>
</feature>
<evidence type="ECO:0000313" key="3">
    <source>
        <dbReference type="EMBL" id="KAF2873410.1"/>
    </source>
</evidence>
<comment type="caution">
    <text evidence="3">The sequence shown here is derived from an EMBL/GenBank/DDBJ whole genome shotgun (WGS) entry which is preliminary data.</text>
</comment>
<evidence type="ECO:0000313" key="4">
    <source>
        <dbReference type="Proteomes" id="UP000481861"/>
    </source>
</evidence>
<accession>A0A7C8IG69</accession>
<keyword evidence="4" id="KW-1185">Reference proteome</keyword>
<protein>
    <recommendedName>
        <fullName evidence="2">DUF2293 domain-containing protein</fullName>
    </recommendedName>
</protein>
<dbReference type="AlphaFoldDB" id="A0A7C8IG69"/>
<proteinExistence type="predicted"/>
<reference evidence="3 4" key="1">
    <citation type="submission" date="2020-01" db="EMBL/GenBank/DDBJ databases">
        <authorList>
            <consortium name="DOE Joint Genome Institute"/>
            <person name="Haridas S."/>
            <person name="Albert R."/>
            <person name="Binder M."/>
            <person name="Bloem J."/>
            <person name="Labutti K."/>
            <person name="Salamov A."/>
            <person name="Andreopoulos B."/>
            <person name="Baker S.E."/>
            <person name="Barry K."/>
            <person name="Bills G."/>
            <person name="Bluhm B.H."/>
            <person name="Cannon C."/>
            <person name="Castanera R."/>
            <person name="Culley D.E."/>
            <person name="Daum C."/>
            <person name="Ezra D."/>
            <person name="Gonzalez J.B."/>
            <person name="Henrissat B."/>
            <person name="Kuo A."/>
            <person name="Liang C."/>
            <person name="Lipzen A."/>
            <person name="Lutzoni F."/>
            <person name="Magnuson J."/>
            <person name="Mondo S."/>
            <person name="Nolan M."/>
            <person name="Ohm R."/>
            <person name="Pangilinan J."/>
            <person name="Park H.-J.H."/>
            <person name="Ramirez L."/>
            <person name="Alfaro M."/>
            <person name="Sun H."/>
            <person name="Tritt A."/>
            <person name="Yoshinaga Y."/>
            <person name="Zwiers L.-H.L."/>
            <person name="Turgeon B.G."/>
            <person name="Goodwin S.B."/>
            <person name="Spatafora J.W."/>
            <person name="Crous P.W."/>
            <person name="Grigoriev I.V."/>
        </authorList>
    </citation>
    <scope>NUCLEOTIDE SEQUENCE [LARGE SCALE GENOMIC DNA]</scope>
    <source>
        <strain evidence="3 4">CBS 611.86</strain>
    </source>
</reference>
<feature type="domain" description="DUF2293" evidence="2">
    <location>
        <begin position="163"/>
        <end position="251"/>
    </location>
</feature>
<dbReference type="Proteomes" id="UP000481861">
    <property type="component" value="Unassembled WGS sequence"/>
</dbReference>
<feature type="region of interest" description="Disordered" evidence="1">
    <location>
        <begin position="409"/>
        <end position="441"/>
    </location>
</feature>
<organism evidence="3 4">
    <name type="scientific">Massariosphaeria phaeospora</name>
    <dbReference type="NCBI Taxonomy" id="100035"/>
    <lineage>
        <taxon>Eukaryota</taxon>
        <taxon>Fungi</taxon>
        <taxon>Dikarya</taxon>
        <taxon>Ascomycota</taxon>
        <taxon>Pezizomycotina</taxon>
        <taxon>Dothideomycetes</taxon>
        <taxon>Pleosporomycetidae</taxon>
        <taxon>Pleosporales</taxon>
        <taxon>Pleosporales incertae sedis</taxon>
        <taxon>Massariosphaeria</taxon>
    </lineage>
</organism>
<evidence type="ECO:0000259" key="2">
    <source>
        <dbReference type="Pfam" id="PF10056"/>
    </source>
</evidence>
<feature type="compositionally biased region" description="Low complexity" evidence="1">
    <location>
        <begin position="296"/>
        <end position="312"/>
    </location>
</feature>
<dbReference type="PANTHER" id="PTHR38113:SF1">
    <property type="entry name" value="DUF2293 DOMAIN-CONTAINING PROTEIN"/>
    <property type="match status" value="1"/>
</dbReference>
<dbReference type="EMBL" id="JAADJZ010000007">
    <property type="protein sequence ID" value="KAF2873410.1"/>
    <property type="molecule type" value="Genomic_DNA"/>
</dbReference>
<dbReference type="InterPro" id="IPR018744">
    <property type="entry name" value="DUF2293"/>
</dbReference>